<feature type="region of interest" description="Disordered" evidence="1">
    <location>
        <begin position="116"/>
        <end position="267"/>
    </location>
</feature>
<feature type="compositionally biased region" description="Basic residues" evidence="1">
    <location>
        <begin position="140"/>
        <end position="151"/>
    </location>
</feature>
<organism evidence="2 3">
    <name type="scientific">Bison bison bison</name>
    <name type="common">North American plains bison</name>
    <dbReference type="NCBI Taxonomy" id="43346"/>
    <lineage>
        <taxon>Eukaryota</taxon>
        <taxon>Metazoa</taxon>
        <taxon>Chordata</taxon>
        <taxon>Craniata</taxon>
        <taxon>Vertebrata</taxon>
        <taxon>Euteleostomi</taxon>
        <taxon>Mammalia</taxon>
        <taxon>Eutheria</taxon>
        <taxon>Laurasiatheria</taxon>
        <taxon>Artiodactyla</taxon>
        <taxon>Ruminantia</taxon>
        <taxon>Pecora</taxon>
        <taxon>Bovidae</taxon>
        <taxon>Bovinae</taxon>
        <taxon>Bison</taxon>
    </lineage>
</organism>
<reference evidence="3" key="1">
    <citation type="submission" date="2025-08" db="UniProtKB">
        <authorList>
            <consortium name="RefSeq"/>
        </authorList>
    </citation>
    <scope>IDENTIFICATION</scope>
    <source>
        <tissue evidence="3">Blood</tissue>
    </source>
</reference>
<accession>A0A6P3ISL7</accession>
<dbReference type="GeneID" id="105000139"/>
<dbReference type="Proteomes" id="UP000515208">
    <property type="component" value="Unplaced"/>
</dbReference>
<evidence type="ECO:0000313" key="3">
    <source>
        <dbReference type="RefSeq" id="XP_010854150.1"/>
    </source>
</evidence>
<evidence type="ECO:0000313" key="2">
    <source>
        <dbReference type="Proteomes" id="UP000515208"/>
    </source>
</evidence>
<dbReference type="AlphaFoldDB" id="A0A6P3ISL7"/>
<dbReference type="KEGG" id="bbis:105000139"/>
<evidence type="ECO:0000256" key="1">
    <source>
        <dbReference type="SAM" id="MobiDB-lite"/>
    </source>
</evidence>
<name>A0A6P3ISL7_BISBB</name>
<sequence length="311" mass="33996">MWALSTAAWGLPGGLRSGHSASRLPHSSSRPVSATAFLRVSEQLLQALFSCVDLFFIVPEIHPEAFGTQHRHSIQPKPQVHTNQALWDLGQLRFPTTSVPKTPDAGAVSKSTLRCKGKLPRQVPAAREHPTRPAPPGTRLGHRQQRRRRTLWRATKDCTTPGWERGAPSGRPARAARRRAGTSSTTSSAQLSRVGLSASRPGTAHFLRPNKAGEGVFKPPAAARAGDFQQTSPPLQRLSPPSPSPGTVPPDGFAGTNKPRGSFLSHQGQEETVTKCLETHRACQESLCVMLGEDTSRFLPQRKLWFWKRCN</sequence>
<gene>
    <name evidence="3" type="primary">LOC105000139</name>
</gene>
<protein>
    <submittedName>
        <fullName evidence="3">Uncharacterized protein LOC105000139</fullName>
    </submittedName>
</protein>
<keyword evidence="2" id="KW-1185">Reference proteome</keyword>
<dbReference type="RefSeq" id="XP_010854150.1">
    <property type="nucleotide sequence ID" value="XM_010855848.1"/>
</dbReference>
<proteinExistence type="predicted"/>